<dbReference type="EMBL" id="JX649862">
    <property type="protein sequence ID" value="AGC71106.1"/>
    <property type="molecule type" value="Genomic_DNA"/>
</dbReference>
<organism evidence="1">
    <name type="scientific">uncultured bacterium A1Q1_fos_2067</name>
    <dbReference type="NCBI Taxonomy" id="1256560"/>
    <lineage>
        <taxon>Bacteria</taxon>
        <taxon>environmental samples</taxon>
    </lineage>
</organism>
<name>L7VUY9_9BACT</name>
<protein>
    <submittedName>
        <fullName evidence="1">Uncharacterized protein</fullName>
    </submittedName>
</protein>
<proteinExistence type="predicted"/>
<dbReference type="AlphaFoldDB" id="L7VUY9"/>
<accession>L7VUY9</accession>
<sequence length="55" mass="6581">MSYDIQRDFQICSIKKKNFQNLEVYCCEQVVRLKFWAAGCLGYLRCQITKTRNLI</sequence>
<reference evidence="1" key="1">
    <citation type="submission" date="2012-09" db="EMBL/GenBank/DDBJ databases">
        <title>Metagenomic Characterization of a Microbial Community in Wastewater Detects High Levels of Antibiotic Resistance.</title>
        <authorList>
            <person name="Abrams M."/>
            <person name="Caldwell A."/>
            <person name="Vandaei E."/>
            <person name="Lee W."/>
            <person name="Perrott J."/>
            <person name="Khan S.Y."/>
            <person name="Ta J."/>
            <person name="Romero D."/>
            <person name="Nguyen V."/>
            <person name="Pourmand N."/>
            <person name="Ouverney C.C."/>
        </authorList>
    </citation>
    <scope>NUCLEOTIDE SEQUENCE</scope>
</reference>
<evidence type="ECO:0000313" key="1">
    <source>
        <dbReference type="EMBL" id="AGC71106.1"/>
    </source>
</evidence>